<accession>A0A2I0VUW8</accession>
<evidence type="ECO:0000313" key="1">
    <source>
        <dbReference type="EMBL" id="PKU67201.1"/>
    </source>
</evidence>
<proteinExistence type="predicted"/>
<reference evidence="1 2" key="1">
    <citation type="journal article" date="2016" name="Sci. Rep.">
        <title>The Dendrobium catenatum Lindl. genome sequence provides insights into polysaccharide synthase, floral development and adaptive evolution.</title>
        <authorList>
            <person name="Zhang G.Q."/>
            <person name="Xu Q."/>
            <person name="Bian C."/>
            <person name="Tsai W.C."/>
            <person name="Yeh C.M."/>
            <person name="Liu K.W."/>
            <person name="Yoshida K."/>
            <person name="Zhang L.S."/>
            <person name="Chang S.B."/>
            <person name="Chen F."/>
            <person name="Shi Y."/>
            <person name="Su Y.Y."/>
            <person name="Zhang Y.Q."/>
            <person name="Chen L.J."/>
            <person name="Yin Y."/>
            <person name="Lin M."/>
            <person name="Huang H."/>
            <person name="Deng H."/>
            <person name="Wang Z.W."/>
            <person name="Zhu S.L."/>
            <person name="Zhao X."/>
            <person name="Deng C."/>
            <person name="Niu S.C."/>
            <person name="Huang J."/>
            <person name="Wang M."/>
            <person name="Liu G.H."/>
            <person name="Yang H.J."/>
            <person name="Xiao X.J."/>
            <person name="Hsiao Y.Y."/>
            <person name="Wu W.L."/>
            <person name="Chen Y.Y."/>
            <person name="Mitsuda N."/>
            <person name="Ohme-Takagi M."/>
            <person name="Luo Y.B."/>
            <person name="Van de Peer Y."/>
            <person name="Liu Z.J."/>
        </authorList>
    </citation>
    <scope>NUCLEOTIDE SEQUENCE [LARGE SCALE GENOMIC DNA]</scope>
    <source>
        <tissue evidence="1">The whole plant</tissue>
    </source>
</reference>
<dbReference type="Proteomes" id="UP000233837">
    <property type="component" value="Unassembled WGS sequence"/>
</dbReference>
<keyword evidence="2" id="KW-1185">Reference proteome</keyword>
<gene>
    <name evidence="1" type="ORF">MA16_Dca013625</name>
</gene>
<dbReference type="AlphaFoldDB" id="A0A2I0VUW8"/>
<sequence>MSTVKRKRWQLGNIKRQVRRLADQGNATKSLASYAEEGGRLGWLYGGEGKRFAGCLMGGKAQWLLGKGWNIQLAVWKGWSAWWAI</sequence>
<organism evidence="1 2">
    <name type="scientific">Dendrobium catenatum</name>
    <dbReference type="NCBI Taxonomy" id="906689"/>
    <lineage>
        <taxon>Eukaryota</taxon>
        <taxon>Viridiplantae</taxon>
        <taxon>Streptophyta</taxon>
        <taxon>Embryophyta</taxon>
        <taxon>Tracheophyta</taxon>
        <taxon>Spermatophyta</taxon>
        <taxon>Magnoliopsida</taxon>
        <taxon>Liliopsida</taxon>
        <taxon>Asparagales</taxon>
        <taxon>Orchidaceae</taxon>
        <taxon>Epidendroideae</taxon>
        <taxon>Malaxideae</taxon>
        <taxon>Dendrobiinae</taxon>
        <taxon>Dendrobium</taxon>
    </lineage>
</organism>
<protein>
    <submittedName>
        <fullName evidence="1">Uncharacterized protein</fullName>
    </submittedName>
</protein>
<name>A0A2I0VUW8_9ASPA</name>
<reference evidence="1 2" key="2">
    <citation type="journal article" date="2017" name="Nature">
        <title>The Apostasia genome and the evolution of orchids.</title>
        <authorList>
            <person name="Zhang G.Q."/>
            <person name="Liu K.W."/>
            <person name="Li Z."/>
            <person name="Lohaus R."/>
            <person name="Hsiao Y.Y."/>
            <person name="Niu S.C."/>
            <person name="Wang J.Y."/>
            <person name="Lin Y.C."/>
            <person name="Xu Q."/>
            <person name="Chen L.J."/>
            <person name="Yoshida K."/>
            <person name="Fujiwara S."/>
            <person name="Wang Z.W."/>
            <person name="Zhang Y.Q."/>
            <person name="Mitsuda N."/>
            <person name="Wang M."/>
            <person name="Liu G.H."/>
            <person name="Pecoraro L."/>
            <person name="Huang H.X."/>
            <person name="Xiao X.J."/>
            <person name="Lin M."/>
            <person name="Wu X.Y."/>
            <person name="Wu W.L."/>
            <person name="Chen Y.Y."/>
            <person name="Chang S.B."/>
            <person name="Sakamoto S."/>
            <person name="Ohme-Takagi M."/>
            <person name="Yagi M."/>
            <person name="Zeng S.J."/>
            <person name="Shen C.Y."/>
            <person name="Yeh C.M."/>
            <person name="Luo Y.B."/>
            <person name="Tsai W.C."/>
            <person name="Van de Peer Y."/>
            <person name="Liu Z.J."/>
        </authorList>
    </citation>
    <scope>NUCLEOTIDE SEQUENCE [LARGE SCALE GENOMIC DNA]</scope>
    <source>
        <tissue evidence="1">The whole plant</tissue>
    </source>
</reference>
<evidence type="ECO:0000313" key="2">
    <source>
        <dbReference type="Proteomes" id="UP000233837"/>
    </source>
</evidence>
<dbReference type="EMBL" id="KZ503216">
    <property type="protein sequence ID" value="PKU67201.1"/>
    <property type="molecule type" value="Genomic_DNA"/>
</dbReference>